<protein>
    <submittedName>
        <fullName evidence="2">FAD-binding protein</fullName>
    </submittedName>
</protein>
<dbReference type="Gene3D" id="3.50.50.60">
    <property type="entry name" value="FAD/NAD(P)-binding domain"/>
    <property type="match status" value="2"/>
</dbReference>
<keyword evidence="3" id="KW-1185">Reference proteome</keyword>
<name>A0A7X6MCU6_9ACTN</name>
<dbReference type="Gene3D" id="3.30.9.40">
    <property type="match status" value="1"/>
</dbReference>
<comment type="caution">
    <text evidence="2">The sequence shown here is derived from an EMBL/GenBank/DDBJ whole genome shotgun (WGS) entry which is preliminary data.</text>
</comment>
<gene>
    <name evidence="2" type="ORF">HGB44_15680</name>
</gene>
<evidence type="ECO:0000313" key="3">
    <source>
        <dbReference type="Proteomes" id="UP000553209"/>
    </source>
</evidence>
<dbReference type="RefSeq" id="WP_061082959.1">
    <property type="nucleotide sequence ID" value="NZ_JAAXPG010000013.1"/>
</dbReference>
<evidence type="ECO:0000313" key="2">
    <source>
        <dbReference type="EMBL" id="NKY99091.1"/>
    </source>
</evidence>
<dbReference type="SUPFAM" id="SSF51905">
    <property type="entry name" value="FAD/NAD(P)-binding domain"/>
    <property type="match status" value="1"/>
</dbReference>
<dbReference type="AlphaFoldDB" id="A0A7X6MCU6"/>
<feature type="domain" description="Styrene monooxygenase StyA putative substrate binding" evidence="1">
    <location>
        <begin position="143"/>
        <end position="247"/>
    </location>
</feature>
<organism evidence="2 3">
    <name type="scientific">Nocardiopsis alborubida</name>
    <dbReference type="NCBI Taxonomy" id="146802"/>
    <lineage>
        <taxon>Bacteria</taxon>
        <taxon>Bacillati</taxon>
        <taxon>Actinomycetota</taxon>
        <taxon>Actinomycetes</taxon>
        <taxon>Streptosporangiales</taxon>
        <taxon>Nocardiopsidaceae</taxon>
        <taxon>Nocardiopsis</taxon>
    </lineage>
</organism>
<dbReference type="InterPro" id="IPR036188">
    <property type="entry name" value="FAD/NAD-bd_sf"/>
</dbReference>
<sequence length="394" mass="42906">MKILIVGASQGGLQAAHRLLRHGADVTLLTSRSSVEMRQGRAQMTQLTLPSVRKVEQDLGLDFWASNAPVYRTVRLTTLTTDGIGGFTGDLGAEGVAVDPRVKLPDWLEYFEDQGGKVVIHGATVTDLAYFTRMYDAVLIAVGAGELGQLFPADPTRPLAAEAQIVSQAYLHDWPADKGVDVEVYSTSAGEVYVIPTLTAEGPAHSVMVAAHPNGQLDLTTDAAHRPDVHALLPERMGPVLPELAERYREGELVEGNSTLIRRIAPVVRTPVAFLGEGFVVGMGDAVVTTEPRTGQGWAVSTRGAQFLIERMIARFDAHGSFDQAFFTDTFSALWQEEIRHTAAFSRMVNDFHTGRLSPAVLEAMALASIDKDYADQWVRGFDNPRVLTDLLRL</sequence>
<dbReference type="Proteomes" id="UP000553209">
    <property type="component" value="Unassembled WGS sequence"/>
</dbReference>
<dbReference type="Pfam" id="PF17885">
    <property type="entry name" value="Smoa_sbd"/>
    <property type="match status" value="1"/>
</dbReference>
<dbReference type="InterPro" id="IPR041654">
    <property type="entry name" value="StyA_sbd"/>
</dbReference>
<reference evidence="2 3" key="1">
    <citation type="submission" date="2020-04" db="EMBL/GenBank/DDBJ databases">
        <title>MicrobeNet Type strains.</title>
        <authorList>
            <person name="Nicholson A.C."/>
        </authorList>
    </citation>
    <scope>NUCLEOTIDE SEQUENCE [LARGE SCALE GENOMIC DNA]</scope>
    <source>
        <strain evidence="2 3">ATCC 23612</strain>
    </source>
</reference>
<dbReference type="EMBL" id="JAAXPG010000013">
    <property type="protein sequence ID" value="NKY99091.1"/>
    <property type="molecule type" value="Genomic_DNA"/>
</dbReference>
<accession>A0A7X6MCU6</accession>
<dbReference type="PRINTS" id="PR00420">
    <property type="entry name" value="RNGMNOXGNASE"/>
</dbReference>
<evidence type="ECO:0000259" key="1">
    <source>
        <dbReference type="Pfam" id="PF17885"/>
    </source>
</evidence>
<proteinExistence type="predicted"/>